<dbReference type="PRINTS" id="PR00722">
    <property type="entry name" value="CHYMOTRYPSIN"/>
</dbReference>
<dbReference type="InterPro" id="IPR009003">
    <property type="entry name" value="Peptidase_S1_PA"/>
</dbReference>
<dbReference type="Pfam" id="PF00089">
    <property type="entry name" value="Trypsin"/>
    <property type="match status" value="1"/>
</dbReference>
<protein>
    <submittedName>
        <fullName evidence="5">Chymotrypsin-like elastase family member 1</fullName>
    </submittedName>
</protein>
<keyword evidence="3" id="KW-0732">Signal</keyword>
<sequence length="515" mass="56902">MKFNLILVSIGLCAFLIEPAFSRCTQETCLPPHFGCDKAVPGHAIPVSSPNKNTTCTVQGMAGTLVKCCSNENEANKAREKYAMENQIKANKALAKAIMGAEENEYPHQIQLKTRGTCGGTVYNKNWIITAAHCRQSSDYTSSTGTFQWTADHPVEQAYVIAGTSHVADVPERNKYPIDKVIWHEDWKPTEIGDGYDIALLHLAKPLALEKGKIQPLRLEPAGFVPNYGGNGVVIGFGNVDKRLGDTTDDLMETVAPIHHKATGNQISFDRSNDAGPHGKALKSMTLAIGGGDSGVVVGQAYSLRNCFLSRTVRFIRLAKKPSYYQRVEPMLSWIQKNVGGEAQEEALIFDEPLFPEKIPDKDVHPSLVRISHGKRSCSGVLVTRKMILTTGECAKHDGLREANPVILHLRTETALPHKGAGENDLGFIITDQVPAEYVVKMAPEGYQMKGRSVEYTFNQAVNSVEKRNYWKWTRRLCFKAEVCGQEFGADSRSTLHATGLLCRERLQERTWVGC</sequence>
<keyword evidence="6" id="KW-1185">Reference proteome</keyword>
<comment type="similarity">
    <text evidence="2">Belongs to the peptidase S1 family. CLIP subfamily.</text>
</comment>
<evidence type="ECO:0000259" key="4">
    <source>
        <dbReference type="PROSITE" id="PS50240"/>
    </source>
</evidence>
<dbReference type="GO" id="GO:0006508">
    <property type="term" value="P:proteolysis"/>
    <property type="evidence" value="ECO:0007669"/>
    <property type="project" value="InterPro"/>
</dbReference>
<evidence type="ECO:0000256" key="2">
    <source>
        <dbReference type="ARBA" id="ARBA00024195"/>
    </source>
</evidence>
<gene>
    <name evidence="5" type="ORF">Ocin01_12283</name>
</gene>
<proteinExistence type="inferred from homology"/>
<dbReference type="SUPFAM" id="SSF50494">
    <property type="entry name" value="Trypsin-like serine proteases"/>
    <property type="match status" value="1"/>
</dbReference>
<dbReference type="SMART" id="SM00020">
    <property type="entry name" value="Tryp_SPc"/>
    <property type="match status" value="1"/>
</dbReference>
<dbReference type="InterPro" id="IPR018114">
    <property type="entry name" value="TRYPSIN_HIS"/>
</dbReference>
<evidence type="ECO:0000313" key="6">
    <source>
        <dbReference type="Proteomes" id="UP000094527"/>
    </source>
</evidence>
<dbReference type="InterPro" id="IPR043504">
    <property type="entry name" value="Peptidase_S1_PA_chymotrypsin"/>
</dbReference>
<evidence type="ECO:0000256" key="3">
    <source>
        <dbReference type="SAM" id="SignalP"/>
    </source>
</evidence>
<dbReference type="PROSITE" id="PS00134">
    <property type="entry name" value="TRYPSIN_HIS"/>
    <property type="match status" value="1"/>
</dbReference>
<dbReference type="PANTHER" id="PTHR24256">
    <property type="entry name" value="TRYPTASE-RELATED"/>
    <property type="match status" value="1"/>
</dbReference>
<dbReference type="InterPro" id="IPR001254">
    <property type="entry name" value="Trypsin_dom"/>
</dbReference>
<name>A0A1D2MNE2_ORCCI</name>
<dbReference type="OrthoDB" id="5565075at2759"/>
<dbReference type="InterPro" id="IPR051487">
    <property type="entry name" value="Ser/Thr_Proteases_Immune/Dev"/>
</dbReference>
<accession>A0A1D2MNE2</accession>
<keyword evidence="1" id="KW-1015">Disulfide bond</keyword>
<evidence type="ECO:0000313" key="5">
    <source>
        <dbReference type="EMBL" id="ODM94402.1"/>
    </source>
</evidence>
<feature type="signal peptide" evidence="3">
    <location>
        <begin position="1"/>
        <end position="22"/>
    </location>
</feature>
<reference evidence="5 6" key="1">
    <citation type="journal article" date="2016" name="Genome Biol. Evol.">
        <title>Gene Family Evolution Reflects Adaptation to Soil Environmental Stressors in the Genome of the Collembolan Orchesella cincta.</title>
        <authorList>
            <person name="Faddeeva-Vakhrusheva A."/>
            <person name="Derks M.F."/>
            <person name="Anvar S.Y."/>
            <person name="Agamennone V."/>
            <person name="Suring W."/>
            <person name="Smit S."/>
            <person name="van Straalen N.M."/>
            <person name="Roelofs D."/>
        </authorList>
    </citation>
    <scope>NUCLEOTIDE SEQUENCE [LARGE SCALE GENOMIC DNA]</scope>
    <source>
        <tissue evidence="5">Mixed pool</tissue>
    </source>
</reference>
<dbReference type="STRING" id="48709.A0A1D2MNE2"/>
<feature type="domain" description="Peptidase S1" evidence="4">
    <location>
        <begin position="98"/>
        <end position="340"/>
    </location>
</feature>
<dbReference type="PROSITE" id="PS50240">
    <property type="entry name" value="TRYPSIN_DOM"/>
    <property type="match status" value="1"/>
</dbReference>
<dbReference type="GO" id="GO:0004252">
    <property type="term" value="F:serine-type endopeptidase activity"/>
    <property type="evidence" value="ECO:0007669"/>
    <property type="project" value="InterPro"/>
</dbReference>
<comment type="caution">
    <text evidence="5">The sequence shown here is derived from an EMBL/GenBank/DDBJ whole genome shotgun (WGS) entry which is preliminary data.</text>
</comment>
<organism evidence="5 6">
    <name type="scientific">Orchesella cincta</name>
    <name type="common">Springtail</name>
    <name type="synonym">Podura cincta</name>
    <dbReference type="NCBI Taxonomy" id="48709"/>
    <lineage>
        <taxon>Eukaryota</taxon>
        <taxon>Metazoa</taxon>
        <taxon>Ecdysozoa</taxon>
        <taxon>Arthropoda</taxon>
        <taxon>Hexapoda</taxon>
        <taxon>Collembola</taxon>
        <taxon>Entomobryomorpha</taxon>
        <taxon>Entomobryoidea</taxon>
        <taxon>Orchesellidae</taxon>
        <taxon>Orchesellinae</taxon>
        <taxon>Orchesella</taxon>
    </lineage>
</organism>
<feature type="chain" id="PRO_5008904317" evidence="3">
    <location>
        <begin position="23"/>
        <end position="515"/>
    </location>
</feature>
<dbReference type="EMBL" id="LJIJ01000809">
    <property type="protein sequence ID" value="ODM94402.1"/>
    <property type="molecule type" value="Genomic_DNA"/>
</dbReference>
<evidence type="ECO:0000256" key="1">
    <source>
        <dbReference type="ARBA" id="ARBA00023157"/>
    </source>
</evidence>
<dbReference type="Gene3D" id="2.40.10.10">
    <property type="entry name" value="Trypsin-like serine proteases"/>
    <property type="match status" value="1"/>
</dbReference>
<dbReference type="InterPro" id="IPR001314">
    <property type="entry name" value="Peptidase_S1A"/>
</dbReference>
<dbReference type="Proteomes" id="UP000094527">
    <property type="component" value="Unassembled WGS sequence"/>
</dbReference>
<dbReference type="AlphaFoldDB" id="A0A1D2MNE2"/>